<keyword evidence="10" id="KW-0333">Golgi apparatus</keyword>
<keyword evidence="5 10" id="KW-0256">Endoplasmic reticulum</keyword>
<keyword evidence="12" id="KW-1185">Reference proteome</keyword>
<accession>A0AAD7QMV9</accession>
<dbReference type="GO" id="GO:0016125">
    <property type="term" value="P:sterol metabolic process"/>
    <property type="evidence" value="ECO:0007669"/>
    <property type="project" value="UniProtKB-UniRule"/>
</dbReference>
<comment type="similarity">
    <text evidence="2 10">Belongs to the ARV1 family.</text>
</comment>
<dbReference type="PANTHER" id="PTHR14467:SF0">
    <property type="entry name" value="PROTEIN ARV1"/>
    <property type="match status" value="1"/>
</dbReference>
<comment type="function">
    <text evidence="10">Mediator of sterol homeostasis involved in sterol uptake, trafficking and distribution into membranes.</text>
</comment>
<evidence type="ECO:0000256" key="10">
    <source>
        <dbReference type="RuleBase" id="RU368065"/>
    </source>
</evidence>
<evidence type="ECO:0000256" key="8">
    <source>
        <dbReference type="ARBA" id="ARBA00023098"/>
    </source>
</evidence>
<comment type="caution">
    <text evidence="11">The sequence shown here is derived from an EMBL/GenBank/DDBJ whole genome shotgun (WGS) entry which is preliminary data.</text>
</comment>
<protein>
    <recommendedName>
        <fullName evidence="10">Protein ARV</fullName>
    </recommendedName>
</protein>
<dbReference type="AlphaFoldDB" id="A0AAD7QMV9"/>
<keyword evidence="8 10" id="KW-0443">Lipid metabolism</keyword>
<feature type="transmembrane region" description="Helical" evidence="10">
    <location>
        <begin position="121"/>
        <end position="142"/>
    </location>
</feature>
<sequence length="269" mass="30694">MMCIECAHPVTSLYTEYSSNNIRLTACPNCNKFADKYIEHDSVIIFIDLVLIKPQVYRHLAFNRLSISPHLHSNVRRIFVLITLFDVYLTWARVEKEALRGGSGATEVDKRILQFPVLGQYLFFLVYCLTETIVTHLVLRLFSRFVVNQDSTQARPYEPNTVTIALLISSATKLFPMLMIIWSYDIPAAAKAVGWAVNVSTMEALNIVLMCGRTNACVLTFIAVIARRAVVRLLVWLWVGHEGVGVIRDEWHAVRAILGKLWTEALYYR</sequence>
<dbReference type="Pfam" id="PF04161">
    <property type="entry name" value="Arv1"/>
    <property type="match status" value="1"/>
</dbReference>
<dbReference type="GeneID" id="80879797"/>
<comment type="function">
    <text evidence="10">Regulates also the sphingolipid metabolism.</text>
</comment>
<reference evidence="11" key="1">
    <citation type="submission" date="2023-03" db="EMBL/GenBank/DDBJ databases">
        <title>Near-Complete genome sequence of Lipomyces tetrasporous NRRL Y-64009, an oleaginous yeast capable of growing on lignocellulosic hydrolysates.</title>
        <authorList>
            <consortium name="Lawrence Berkeley National Laboratory"/>
            <person name="Jagtap S.S."/>
            <person name="Liu J.-J."/>
            <person name="Walukiewicz H.E."/>
            <person name="Pangilinan J."/>
            <person name="Lipzen A."/>
            <person name="Ahrendt S."/>
            <person name="Koriabine M."/>
            <person name="Cobaugh K."/>
            <person name="Salamov A."/>
            <person name="Yoshinaga Y."/>
            <person name="Ng V."/>
            <person name="Daum C."/>
            <person name="Grigoriev I.V."/>
            <person name="Slininger P.J."/>
            <person name="Dien B.S."/>
            <person name="Jin Y.-S."/>
            <person name="Rao C.V."/>
        </authorList>
    </citation>
    <scope>NUCLEOTIDE SEQUENCE</scope>
    <source>
        <strain evidence="11">NRRL Y-64009</strain>
    </source>
</reference>
<dbReference type="GO" id="GO:0032366">
    <property type="term" value="P:intracellular sterol transport"/>
    <property type="evidence" value="ECO:0007669"/>
    <property type="project" value="UniProtKB-UniRule"/>
</dbReference>
<evidence type="ECO:0000256" key="9">
    <source>
        <dbReference type="ARBA" id="ARBA00023136"/>
    </source>
</evidence>
<dbReference type="Proteomes" id="UP001217417">
    <property type="component" value="Unassembled WGS sequence"/>
</dbReference>
<feature type="transmembrane region" description="Helical" evidence="10">
    <location>
        <begin position="204"/>
        <end position="226"/>
    </location>
</feature>
<dbReference type="EMBL" id="JARPMG010000009">
    <property type="protein sequence ID" value="KAJ8098277.1"/>
    <property type="molecule type" value="Genomic_DNA"/>
</dbReference>
<keyword evidence="10" id="KW-0746">Sphingolipid metabolism</keyword>
<dbReference type="GO" id="GO:0032541">
    <property type="term" value="C:cortical endoplasmic reticulum"/>
    <property type="evidence" value="ECO:0007669"/>
    <property type="project" value="TreeGrafter"/>
</dbReference>
<evidence type="ECO:0000256" key="6">
    <source>
        <dbReference type="ARBA" id="ARBA00022989"/>
    </source>
</evidence>
<keyword evidence="6 10" id="KW-1133">Transmembrane helix</keyword>
<gene>
    <name evidence="11" type="ORF">POJ06DRAFT_148268</name>
</gene>
<keyword evidence="7 10" id="KW-0445">Lipid transport</keyword>
<organism evidence="11 12">
    <name type="scientific">Lipomyces tetrasporus</name>
    <dbReference type="NCBI Taxonomy" id="54092"/>
    <lineage>
        <taxon>Eukaryota</taxon>
        <taxon>Fungi</taxon>
        <taxon>Dikarya</taxon>
        <taxon>Ascomycota</taxon>
        <taxon>Saccharomycotina</taxon>
        <taxon>Lipomycetes</taxon>
        <taxon>Lipomycetales</taxon>
        <taxon>Lipomycetaceae</taxon>
        <taxon>Lipomyces</taxon>
    </lineage>
</organism>
<dbReference type="GO" id="GO:0006665">
    <property type="term" value="P:sphingolipid metabolic process"/>
    <property type="evidence" value="ECO:0007669"/>
    <property type="project" value="UniProtKB-UniRule"/>
</dbReference>
<evidence type="ECO:0000256" key="7">
    <source>
        <dbReference type="ARBA" id="ARBA00023055"/>
    </source>
</evidence>
<evidence type="ECO:0000256" key="3">
    <source>
        <dbReference type="ARBA" id="ARBA00022448"/>
    </source>
</evidence>
<evidence type="ECO:0000313" key="12">
    <source>
        <dbReference type="Proteomes" id="UP001217417"/>
    </source>
</evidence>
<keyword evidence="3 10" id="KW-0813">Transport</keyword>
<keyword evidence="9 10" id="KW-0472">Membrane</keyword>
<evidence type="ECO:0000256" key="4">
    <source>
        <dbReference type="ARBA" id="ARBA00022692"/>
    </source>
</evidence>
<dbReference type="GO" id="GO:0097036">
    <property type="term" value="P:regulation of plasma membrane sterol distribution"/>
    <property type="evidence" value="ECO:0007669"/>
    <property type="project" value="UniProtKB-UniRule"/>
</dbReference>
<keyword evidence="4 10" id="KW-0812">Transmembrane</keyword>
<proteinExistence type="inferred from homology"/>
<name>A0AAD7QMV9_9ASCO</name>
<evidence type="ECO:0000313" key="11">
    <source>
        <dbReference type="EMBL" id="KAJ8098277.1"/>
    </source>
</evidence>
<evidence type="ECO:0000256" key="5">
    <source>
        <dbReference type="ARBA" id="ARBA00022824"/>
    </source>
</evidence>
<dbReference type="PANTHER" id="PTHR14467">
    <property type="entry name" value="ARV1"/>
    <property type="match status" value="1"/>
</dbReference>
<comment type="subcellular location">
    <subcellularLocation>
        <location evidence="1 10">Endoplasmic reticulum membrane</location>
        <topology evidence="1 10">Multi-pass membrane protein</topology>
    </subcellularLocation>
    <subcellularLocation>
        <location evidence="10">Golgi apparatus membrane</location>
        <topology evidence="10">Multi-pass membrane protein</topology>
    </subcellularLocation>
</comment>
<dbReference type="RefSeq" id="XP_056041727.1">
    <property type="nucleotide sequence ID" value="XM_056184631.1"/>
</dbReference>
<evidence type="ECO:0000256" key="2">
    <source>
        <dbReference type="ARBA" id="ARBA00009187"/>
    </source>
</evidence>
<dbReference type="GO" id="GO:0000139">
    <property type="term" value="C:Golgi membrane"/>
    <property type="evidence" value="ECO:0007669"/>
    <property type="project" value="UniProtKB-SubCell"/>
</dbReference>
<evidence type="ECO:0000256" key="1">
    <source>
        <dbReference type="ARBA" id="ARBA00004477"/>
    </source>
</evidence>
<feature type="transmembrane region" description="Helical" evidence="10">
    <location>
        <begin position="162"/>
        <end position="184"/>
    </location>
</feature>
<dbReference type="GO" id="GO:0005789">
    <property type="term" value="C:endoplasmic reticulum membrane"/>
    <property type="evidence" value="ECO:0007669"/>
    <property type="project" value="UniProtKB-SubCell"/>
</dbReference>
<dbReference type="InterPro" id="IPR007290">
    <property type="entry name" value="Arv1"/>
</dbReference>